<dbReference type="Pfam" id="PF00069">
    <property type="entry name" value="Pkinase"/>
    <property type="match status" value="1"/>
</dbReference>
<sequence>MYCAASNNHLVLDNLEDAHILPDPQDDTLQDKHGCPAYVSPEILNPSGVYSGKQADVWSLGVILYTMLVGRYPFHDAELAKLFAKIRQGLFVVPESLSPLAKCLLYSILRVDPSERLTTEEILCHPWFHSFSEGTSRSSGKTKAAPDQLVPDIVFEEGDMFFFT</sequence>
<dbReference type="AlphaFoldDB" id="A0A2G8JTW5"/>
<keyword evidence="3" id="KW-1185">Reference proteome</keyword>
<dbReference type="InterPro" id="IPR011009">
    <property type="entry name" value="Kinase-like_dom_sf"/>
</dbReference>
<dbReference type="OrthoDB" id="410920at2759"/>
<dbReference type="SUPFAM" id="SSF56112">
    <property type="entry name" value="Protein kinase-like (PK-like)"/>
    <property type="match status" value="1"/>
</dbReference>
<dbReference type="GO" id="GO:0005524">
    <property type="term" value="F:ATP binding"/>
    <property type="evidence" value="ECO:0007669"/>
    <property type="project" value="InterPro"/>
</dbReference>
<dbReference type="GO" id="GO:0005634">
    <property type="term" value="C:nucleus"/>
    <property type="evidence" value="ECO:0007669"/>
    <property type="project" value="TreeGrafter"/>
</dbReference>
<gene>
    <name evidence="2" type="ORF">BSL78_23954</name>
</gene>
<dbReference type="PANTHER" id="PTHR22961:SF13">
    <property type="entry name" value="TRIBBLES"/>
    <property type="match status" value="1"/>
</dbReference>
<dbReference type="Gene3D" id="1.10.510.10">
    <property type="entry name" value="Transferase(Phosphotransferase) domain 1"/>
    <property type="match status" value="1"/>
</dbReference>
<dbReference type="SMART" id="SM00220">
    <property type="entry name" value="S_TKc"/>
    <property type="match status" value="1"/>
</dbReference>
<name>A0A2G8JTW5_STIJA</name>
<dbReference type="GO" id="GO:0004672">
    <property type="term" value="F:protein kinase activity"/>
    <property type="evidence" value="ECO:0007669"/>
    <property type="project" value="InterPro"/>
</dbReference>
<dbReference type="PANTHER" id="PTHR22961">
    <property type="entry name" value="SER/THR PROTEIN KINASE-TRB"/>
    <property type="match status" value="1"/>
</dbReference>
<proteinExistence type="predicted"/>
<comment type="caution">
    <text evidence="2">The sequence shown here is derived from an EMBL/GenBank/DDBJ whole genome shotgun (WGS) entry which is preliminary data.</text>
</comment>
<dbReference type="STRING" id="307972.A0A2G8JTW5"/>
<organism evidence="2 3">
    <name type="scientific">Stichopus japonicus</name>
    <name type="common">Sea cucumber</name>
    <dbReference type="NCBI Taxonomy" id="307972"/>
    <lineage>
        <taxon>Eukaryota</taxon>
        <taxon>Metazoa</taxon>
        <taxon>Echinodermata</taxon>
        <taxon>Eleutherozoa</taxon>
        <taxon>Echinozoa</taxon>
        <taxon>Holothuroidea</taxon>
        <taxon>Aspidochirotacea</taxon>
        <taxon>Aspidochirotida</taxon>
        <taxon>Stichopodidae</taxon>
        <taxon>Apostichopus</taxon>
    </lineage>
</organism>
<evidence type="ECO:0000313" key="3">
    <source>
        <dbReference type="Proteomes" id="UP000230750"/>
    </source>
</evidence>
<evidence type="ECO:0000313" key="2">
    <source>
        <dbReference type="EMBL" id="PIK39207.1"/>
    </source>
</evidence>
<dbReference type="EMBL" id="MRZV01001263">
    <property type="protein sequence ID" value="PIK39207.1"/>
    <property type="molecule type" value="Genomic_DNA"/>
</dbReference>
<dbReference type="GO" id="GO:0031434">
    <property type="term" value="F:mitogen-activated protein kinase kinase binding"/>
    <property type="evidence" value="ECO:0007669"/>
    <property type="project" value="TreeGrafter"/>
</dbReference>
<dbReference type="GO" id="GO:0032436">
    <property type="term" value="P:positive regulation of proteasomal ubiquitin-dependent protein catabolic process"/>
    <property type="evidence" value="ECO:0007669"/>
    <property type="project" value="TreeGrafter"/>
</dbReference>
<feature type="domain" description="Protein kinase" evidence="1">
    <location>
        <begin position="1"/>
        <end position="128"/>
    </location>
</feature>
<evidence type="ECO:0000259" key="1">
    <source>
        <dbReference type="PROSITE" id="PS50011"/>
    </source>
</evidence>
<dbReference type="InterPro" id="IPR024104">
    <property type="entry name" value="Tribbles/Ser_Thr_kinase_40"/>
</dbReference>
<accession>A0A2G8JTW5</accession>
<reference evidence="2 3" key="1">
    <citation type="journal article" date="2017" name="PLoS Biol.">
        <title>The sea cucumber genome provides insights into morphological evolution and visceral regeneration.</title>
        <authorList>
            <person name="Zhang X."/>
            <person name="Sun L."/>
            <person name="Yuan J."/>
            <person name="Sun Y."/>
            <person name="Gao Y."/>
            <person name="Zhang L."/>
            <person name="Li S."/>
            <person name="Dai H."/>
            <person name="Hamel J.F."/>
            <person name="Liu C."/>
            <person name="Yu Y."/>
            <person name="Liu S."/>
            <person name="Lin W."/>
            <person name="Guo K."/>
            <person name="Jin S."/>
            <person name="Xu P."/>
            <person name="Storey K.B."/>
            <person name="Huan P."/>
            <person name="Zhang T."/>
            <person name="Zhou Y."/>
            <person name="Zhang J."/>
            <person name="Lin C."/>
            <person name="Li X."/>
            <person name="Xing L."/>
            <person name="Huo D."/>
            <person name="Sun M."/>
            <person name="Wang L."/>
            <person name="Mercier A."/>
            <person name="Li F."/>
            <person name="Yang H."/>
            <person name="Xiang J."/>
        </authorList>
    </citation>
    <scope>NUCLEOTIDE SEQUENCE [LARGE SCALE GENOMIC DNA]</scope>
    <source>
        <strain evidence="2">Shaxun</strain>
        <tissue evidence="2">Muscle</tissue>
    </source>
</reference>
<dbReference type="PROSITE" id="PS50011">
    <property type="entry name" value="PROTEIN_KINASE_DOM"/>
    <property type="match status" value="1"/>
</dbReference>
<dbReference type="InterPro" id="IPR000719">
    <property type="entry name" value="Prot_kinase_dom"/>
</dbReference>
<dbReference type="Proteomes" id="UP000230750">
    <property type="component" value="Unassembled WGS sequence"/>
</dbReference>
<protein>
    <submittedName>
        <fullName evidence="2">Putative tribbles-like 2-like</fullName>
    </submittedName>
</protein>